<dbReference type="PANTHER" id="PTHR46847:SF1">
    <property type="entry name" value="D-ALLOSE-BINDING PERIPLASMIC PROTEIN-RELATED"/>
    <property type="match status" value="1"/>
</dbReference>
<dbReference type="Gene3D" id="3.40.50.2300">
    <property type="match status" value="2"/>
</dbReference>
<keyword evidence="8" id="KW-1185">Reference proteome</keyword>
<feature type="chain" id="PRO_5042917344" evidence="5">
    <location>
        <begin position="20"/>
        <end position="353"/>
    </location>
</feature>
<dbReference type="InterPro" id="IPR028082">
    <property type="entry name" value="Peripla_BP_I"/>
</dbReference>
<feature type="compositionally biased region" description="Low complexity" evidence="4">
    <location>
        <begin position="32"/>
        <end position="44"/>
    </location>
</feature>
<evidence type="ECO:0000256" key="2">
    <source>
        <dbReference type="ARBA" id="ARBA00007639"/>
    </source>
</evidence>
<feature type="domain" description="Periplasmic binding protein" evidence="6">
    <location>
        <begin position="53"/>
        <end position="311"/>
    </location>
</feature>
<evidence type="ECO:0000259" key="6">
    <source>
        <dbReference type="Pfam" id="PF13407"/>
    </source>
</evidence>
<dbReference type="Pfam" id="PF13407">
    <property type="entry name" value="Peripla_BP_4"/>
    <property type="match status" value="1"/>
</dbReference>
<evidence type="ECO:0000256" key="4">
    <source>
        <dbReference type="SAM" id="MobiDB-lite"/>
    </source>
</evidence>
<comment type="caution">
    <text evidence="7">The sequence shown here is derived from an EMBL/GenBank/DDBJ whole genome shotgun (WGS) entry which is preliminary data.</text>
</comment>
<comment type="subcellular location">
    <subcellularLocation>
        <location evidence="1">Cell envelope</location>
    </subcellularLocation>
</comment>
<accession>A0AAP2W9C4</accession>
<keyword evidence="3 5" id="KW-0732">Signal</keyword>
<comment type="similarity">
    <text evidence="2">Belongs to the bacterial solute-binding protein 2 family.</text>
</comment>
<dbReference type="AlphaFoldDB" id="A0AAP2W9C4"/>
<dbReference type="RefSeq" id="WP_231063068.1">
    <property type="nucleotide sequence ID" value="NZ_JAJNOR010000006.1"/>
</dbReference>
<evidence type="ECO:0000313" key="8">
    <source>
        <dbReference type="Proteomes" id="UP001299265"/>
    </source>
</evidence>
<dbReference type="CDD" id="cd01536">
    <property type="entry name" value="PBP1_ABC_sugar_binding-like"/>
    <property type="match status" value="1"/>
</dbReference>
<evidence type="ECO:0000256" key="5">
    <source>
        <dbReference type="SAM" id="SignalP"/>
    </source>
</evidence>
<dbReference type="GO" id="GO:0030246">
    <property type="term" value="F:carbohydrate binding"/>
    <property type="evidence" value="ECO:0007669"/>
    <property type="project" value="UniProtKB-ARBA"/>
</dbReference>
<organism evidence="7 8">
    <name type="scientific">Lientehia hominis</name>
    <dbReference type="NCBI Taxonomy" id="2897778"/>
    <lineage>
        <taxon>Bacteria</taxon>
        <taxon>Bacillati</taxon>
        <taxon>Bacillota</taxon>
        <taxon>Clostridia</taxon>
        <taxon>Lachnospirales</taxon>
        <taxon>Lachnospiraceae</taxon>
        <taxon>Lientehia</taxon>
    </lineage>
</organism>
<dbReference type="Proteomes" id="UP001299265">
    <property type="component" value="Unassembled WGS sequence"/>
</dbReference>
<sequence>MKKLLAVLMAVCMVLSMSACGGGDKKETKAVSGETKTETGSTKEASGGETYKVAFISRNMADSFAARIAKSMEEEWEANYKDLFTLDILDAESDSAKENTLIETCITKEYDCIIIQPNDGDLQLPYAQKVVDAGIKCITTNAGIREVEGGSWIDADPYDQGRVLAELAVEKAPENARVVILSCNPGNLHTESRLKAYKDIFVKQRPDCEILAEKITDRADEGTFMATMEDWVQSYGKIDVVLTIGDALAMSCYEVVKDNPDYKDIQTYGVDAVPEALLAIKKGTYTATVMQNTKELAEKNLAAAARLLKGEDEVIEESIDTILITKDNVDEYIDFYIEQGALTQEEVDEAIKN</sequence>
<dbReference type="PROSITE" id="PS51257">
    <property type="entry name" value="PROKAR_LIPOPROTEIN"/>
    <property type="match status" value="1"/>
</dbReference>
<name>A0AAP2W9C4_9FIRM</name>
<dbReference type="PANTHER" id="PTHR46847">
    <property type="entry name" value="D-ALLOSE-BINDING PERIPLASMIC PROTEIN-RELATED"/>
    <property type="match status" value="1"/>
</dbReference>
<feature type="region of interest" description="Disordered" evidence="4">
    <location>
        <begin position="22"/>
        <end position="44"/>
    </location>
</feature>
<dbReference type="EMBL" id="JAJNOR010000006">
    <property type="protein sequence ID" value="MCD2493210.1"/>
    <property type="molecule type" value="Genomic_DNA"/>
</dbReference>
<protein>
    <submittedName>
        <fullName evidence="7">Sugar ABC transporter substrate-binding protein</fullName>
    </submittedName>
</protein>
<dbReference type="InterPro" id="IPR025997">
    <property type="entry name" value="SBP_2_dom"/>
</dbReference>
<dbReference type="GO" id="GO:0030313">
    <property type="term" value="C:cell envelope"/>
    <property type="evidence" value="ECO:0007669"/>
    <property type="project" value="UniProtKB-SubCell"/>
</dbReference>
<feature type="signal peptide" evidence="5">
    <location>
        <begin position="1"/>
        <end position="19"/>
    </location>
</feature>
<evidence type="ECO:0000313" key="7">
    <source>
        <dbReference type="EMBL" id="MCD2493210.1"/>
    </source>
</evidence>
<gene>
    <name evidence="7" type="ORF">LQE92_11330</name>
</gene>
<evidence type="ECO:0000256" key="1">
    <source>
        <dbReference type="ARBA" id="ARBA00004196"/>
    </source>
</evidence>
<reference evidence="7 8" key="1">
    <citation type="submission" date="2021-11" db="EMBL/GenBank/DDBJ databases">
        <title>Lacrimispora sp. nov. NSJ-141 isolated from human feces.</title>
        <authorList>
            <person name="Abdugheni R."/>
        </authorList>
    </citation>
    <scope>NUCLEOTIDE SEQUENCE [LARGE SCALE GENOMIC DNA]</scope>
    <source>
        <strain evidence="7 8">NSJ-141</strain>
    </source>
</reference>
<evidence type="ECO:0000256" key="3">
    <source>
        <dbReference type="ARBA" id="ARBA00022729"/>
    </source>
</evidence>
<dbReference type="SUPFAM" id="SSF53822">
    <property type="entry name" value="Periplasmic binding protein-like I"/>
    <property type="match status" value="1"/>
</dbReference>
<proteinExistence type="inferred from homology"/>